<reference evidence="1 2" key="1">
    <citation type="submission" date="2020-04" db="EMBL/GenBank/DDBJ databases">
        <title>Molecular characterization of pseudomonads from Agaricus bisporus reveal novel blotch 2 pathogens in Western Europe.</title>
        <authorList>
            <person name="Taparia T."/>
            <person name="Krijger M."/>
            <person name="Haynes E."/>
            <person name="Elpinstone J.G."/>
            <person name="Noble R."/>
            <person name="Van Der Wolf J."/>
        </authorList>
    </citation>
    <scope>NUCLEOTIDE SEQUENCE [LARGE SCALE GENOMIC DNA]</scope>
    <source>
        <strain evidence="1 2">P7765</strain>
    </source>
</reference>
<gene>
    <name evidence="1" type="ORF">HX798_15985</name>
</gene>
<dbReference type="InterPro" id="IPR037883">
    <property type="entry name" value="Knr4/Smi1-like_sf"/>
</dbReference>
<protein>
    <submittedName>
        <fullName evidence="1">SMI1/KNR4 family protein</fullName>
    </submittedName>
</protein>
<dbReference type="RefSeq" id="WP_012314397.1">
    <property type="nucleotide sequence ID" value="NZ_CP066306.1"/>
</dbReference>
<dbReference type="Proteomes" id="UP000542695">
    <property type="component" value="Unassembled WGS sequence"/>
</dbReference>
<dbReference type="SUPFAM" id="SSF160631">
    <property type="entry name" value="SMI1/KNR4-like"/>
    <property type="match status" value="1"/>
</dbReference>
<proteinExistence type="predicted"/>
<dbReference type="AlphaFoldDB" id="A0A7Y7ZBD0"/>
<dbReference type="EMBL" id="JACARV010000043">
    <property type="protein sequence ID" value="NWC81776.1"/>
    <property type="molecule type" value="Genomic_DNA"/>
</dbReference>
<dbReference type="Pfam" id="PF14568">
    <property type="entry name" value="SUKH_6"/>
    <property type="match status" value="1"/>
</dbReference>
<name>A0A7Y7ZBD0_PSEPU</name>
<comment type="caution">
    <text evidence="1">The sequence shown here is derived from an EMBL/GenBank/DDBJ whole genome shotgun (WGS) entry which is preliminary data.</text>
</comment>
<accession>A0A7Y7ZBD0</accession>
<evidence type="ECO:0000313" key="1">
    <source>
        <dbReference type="EMBL" id="NWC81776.1"/>
    </source>
</evidence>
<organism evidence="1 2">
    <name type="scientific">Pseudomonas putida</name>
    <name type="common">Arthrobacter siderocapsulatus</name>
    <dbReference type="NCBI Taxonomy" id="303"/>
    <lineage>
        <taxon>Bacteria</taxon>
        <taxon>Pseudomonadati</taxon>
        <taxon>Pseudomonadota</taxon>
        <taxon>Gammaproteobacteria</taxon>
        <taxon>Pseudomonadales</taxon>
        <taxon>Pseudomonadaceae</taxon>
        <taxon>Pseudomonas</taxon>
    </lineage>
</organism>
<dbReference type="Gene3D" id="3.40.1580.10">
    <property type="entry name" value="SMI1/KNR4-like"/>
    <property type="match status" value="1"/>
</dbReference>
<evidence type="ECO:0000313" key="2">
    <source>
        <dbReference type="Proteomes" id="UP000542695"/>
    </source>
</evidence>
<sequence>MSINNLLVVLTPPATPNEAGAGKQWPMIDGMFFPSDYVEFINVYGSGRIADFLIVFNPFSQNEDINFFDQFRLVLGSFNDLVASDSEYFKYPLYPVENGLIPVGVTDNGDCIFWVVTSKQNSDEWHVAIIASRSPEIEYFKDNLTAVLEGLLIGRLSSSSLPSGFASAGIRFDII</sequence>